<sequence>MSSTNGAYHSGLYFDILALFFCGRFPSTISVFSMTATMQPGPPLLSVCSTLGFSSSRFHLIRRSNKCPNTKIILETLTSAIGGTEFPQLIPYLNQCRKTVIHARTIDLSYRIFMFLFNHTPTSSNPLRQYGCTTL</sequence>
<dbReference type="EMBL" id="ML769585">
    <property type="protein sequence ID" value="KAE9392900.1"/>
    <property type="molecule type" value="Genomic_DNA"/>
</dbReference>
<proteinExistence type="predicted"/>
<keyword evidence="2" id="KW-1185">Reference proteome</keyword>
<dbReference type="OrthoDB" id="3260945at2759"/>
<evidence type="ECO:0000313" key="1">
    <source>
        <dbReference type="EMBL" id="KAE9392900.1"/>
    </source>
</evidence>
<dbReference type="AlphaFoldDB" id="A0A6A4H5A3"/>
<accession>A0A6A4H5A3</accession>
<protein>
    <submittedName>
        <fullName evidence="1">Uncharacterized protein</fullName>
    </submittedName>
</protein>
<name>A0A6A4H5A3_9AGAR</name>
<gene>
    <name evidence="1" type="ORF">BT96DRAFT_999944</name>
</gene>
<reference evidence="1" key="1">
    <citation type="journal article" date="2019" name="Environ. Microbiol.">
        <title>Fungal ecological strategies reflected in gene transcription - a case study of two litter decomposers.</title>
        <authorList>
            <person name="Barbi F."/>
            <person name="Kohler A."/>
            <person name="Barry K."/>
            <person name="Baskaran P."/>
            <person name="Daum C."/>
            <person name="Fauchery L."/>
            <person name="Ihrmark K."/>
            <person name="Kuo A."/>
            <person name="LaButti K."/>
            <person name="Lipzen A."/>
            <person name="Morin E."/>
            <person name="Grigoriev I.V."/>
            <person name="Henrissat B."/>
            <person name="Lindahl B."/>
            <person name="Martin F."/>
        </authorList>
    </citation>
    <scope>NUCLEOTIDE SEQUENCE</scope>
    <source>
        <strain evidence="1">JB14</strain>
    </source>
</reference>
<organism evidence="1 2">
    <name type="scientific">Gymnopus androsaceus JB14</name>
    <dbReference type="NCBI Taxonomy" id="1447944"/>
    <lineage>
        <taxon>Eukaryota</taxon>
        <taxon>Fungi</taxon>
        <taxon>Dikarya</taxon>
        <taxon>Basidiomycota</taxon>
        <taxon>Agaricomycotina</taxon>
        <taxon>Agaricomycetes</taxon>
        <taxon>Agaricomycetidae</taxon>
        <taxon>Agaricales</taxon>
        <taxon>Marasmiineae</taxon>
        <taxon>Omphalotaceae</taxon>
        <taxon>Gymnopus</taxon>
    </lineage>
</organism>
<evidence type="ECO:0000313" key="2">
    <source>
        <dbReference type="Proteomes" id="UP000799118"/>
    </source>
</evidence>
<dbReference type="Proteomes" id="UP000799118">
    <property type="component" value="Unassembled WGS sequence"/>
</dbReference>